<keyword evidence="1" id="KW-0479">Metal-binding</keyword>
<name>A0A9N9XVL1_PHYSR</name>
<dbReference type="InterPro" id="IPR002048">
    <property type="entry name" value="EF_hand_dom"/>
</dbReference>
<keyword evidence="3" id="KW-0106">Calcium</keyword>
<accession>A0A9N9XVL1</accession>
<dbReference type="Gene3D" id="1.10.238.10">
    <property type="entry name" value="EF-hand"/>
    <property type="match status" value="1"/>
</dbReference>
<evidence type="ECO:0000256" key="2">
    <source>
        <dbReference type="ARBA" id="ARBA00022737"/>
    </source>
</evidence>
<evidence type="ECO:0000313" key="5">
    <source>
        <dbReference type="EMBL" id="CAG9863761.1"/>
    </source>
</evidence>
<evidence type="ECO:0000256" key="3">
    <source>
        <dbReference type="ARBA" id="ARBA00022837"/>
    </source>
</evidence>
<dbReference type="PANTHER" id="PTHR23055">
    <property type="entry name" value="CALCIUM BINDING PROTEINS"/>
    <property type="match status" value="1"/>
</dbReference>
<dbReference type="SUPFAM" id="SSF47473">
    <property type="entry name" value="EF-hand"/>
    <property type="match status" value="1"/>
</dbReference>
<evidence type="ECO:0000256" key="1">
    <source>
        <dbReference type="ARBA" id="ARBA00022723"/>
    </source>
</evidence>
<dbReference type="PANTHER" id="PTHR23055:SF60">
    <property type="entry name" value="CALAXIN"/>
    <property type="match status" value="1"/>
</dbReference>
<organism evidence="5 6">
    <name type="scientific">Phyllotreta striolata</name>
    <name type="common">Striped flea beetle</name>
    <name type="synonym">Crioceris striolata</name>
    <dbReference type="NCBI Taxonomy" id="444603"/>
    <lineage>
        <taxon>Eukaryota</taxon>
        <taxon>Metazoa</taxon>
        <taxon>Ecdysozoa</taxon>
        <taxon>Arthropoda</taxon>
        <taxon>Hexapoda</taxon>
        <taxon>Insecta</taxon>
        <taxon>Pterygota</taxon>
        <taxon>Neoptera</taxon>
        <taxon>Endopterygota</taxon>
        <taxon>Coleoptera</taxon>
        <taxon>Polyphaga</taxon>
        <taxon>Cucujiformia</taxon>
        <taxon>Chrysomeloidea</taxon>
        <taxon>Chrysomelidae</taxon>
        <taxon>Galerucinae</taxon>
        <taxon>Alticini</taxon>
        <taxon>Phyllotreta</taxon>
    </lineage>
</organism>
<evidence type="ECO:0000313" key="6">
    <source>
        <dbReference type="Proteomes" id="UP001153712"/>
    </source>
</evidence>
<dbReference type="PROSITE" id="PS00018">
    <property type="entry name" value="EF_HAND_1"/>
    <property type="match status" value="1"/>
</dbReference>
<keyword evidence="2" id="KW-0677">Repeat</keyword>
<dbReference type="GO" id="GO:0005509">
    <property type="term" value="F:calcium ion binding"/>
    <property type="evidence" value="ECO:0007669"/>
    <property type="project" value="InterPro"/>
</dbReference>
<feature type="domain" description="EF-hand" evidence="4">
    <location>
        <begin position="157"/>
        <end position="192"/>
    </location>
</feature>
<dbReference type="InterPro" id="IPR028846">
    <property type="entry name" value="Recoverin"/>
</dbReference>
<sequence length="230" mass="26779">MSRYDVTLNSMEETRFIALHQAMAVAFSKQYRFSYEEVISLLLMYYKMQKFENYDPKGITRDQFMELCHCALDLTNIDSLTRIVACLDDKTRDLYISKEFFIKAMSLLLRGTMEEKMAFCFKVYDAAQAGVLAKENVFKLLRTAIKSASGESDAEEMAKDMVEVVLKKLDLDRDGKISFNDYRFNVLKQPLLLEFLGQCFPTKHTVHKFMATFTENTRIRNYRSKGISIM</sequence>
<reference evidence="5" key="1">
    <citation type="submission" date="2022-01" db="EMBL/GenBank/DDBJ databases">
        <authorList>
            <person name="King R."/>
        </authorList>
    </citation>
    <scope>NUCLEOTIDE SEQUENCE</scope>
</reference>
<dbReference type="AlphaFoldDB" id="A0A9N9XVL1"/>
<dbReference type="Proteomes" id="UP001153712">
    <property type="component" value="Chromosome 7"/>
</dbReference>
<dbReference type="EMBL" id="OU900100">
    <property type="protein sequence ID" value="CAG9863761.1"/>
    <property type="molecule type" value="Genomic_DNA"/>
</dbReference>
<keyword evidence="6" id="KW-1185">Reference proteome</keyword>
<dbReference type="Pfam" id="PF13499">
    <property type="entry name" value="EF-hand_7"/>
    <property type="match status" value="1"/>
</dbReference>
<dbReference type="PROSITE" id="PS50222">
    <property type="entry name" value="EF_HAND_2"/>
    <property type="match status" value="1"/>
</dbReference>
<dbReference type="InterPro" id="IPR011992">
    <property type="entry name" value="EF-hand-dom_pair"/>
</dbReference>
<evidence type="ECO:0000259" key="4">
    <source>
        <dbReference type="PROSITE" id="PS50222"/>
    </source>
</evidence>
<dbReference type="InterPro" id="IPR018247">
    <property type="entry name" value="EF_Hand_1_Ca_BS"/>
</dbReference>
<protein>
    <recommendedName>
        <fullName evidence="4">EF-hand domain-containing protein</fullName>
    </recommendedName>
</protein>
<gene>
    <name evidence="5" type="ORF">PHYEVI_LOCUS10045</name>
</gene>
<dbReference type="OrthoDB" id="191686at2759"/>
<proteinExistence type="predicted"/>